<dbReference type="CDD" id="cd01741">
    <property type="entry name" value="GATase1_1"/>
    <property type="match status" value="1"/>
</dbReference>
<dbReference type="PANTHER" id="PTHR42695">
    <property type="entry name" value="GLUTAMINE AMIDOTRANSFERASE YLR126C-RELATED"/>
    <property type="match status" value="1"/>
</dbReference>
<evidence type="ECO:0000259" key="1">
    <source>
        <dbReference type="Pfam" id="PF00117"/>
    </source>
</evidence>
<organism evidence="2 3">
    <name type="scientific">Natronomonas pharaonis (strain ATCC 35678 / DSM 2160 / CIP 103997 / JCM 8858 / NBRC 14720 / NCIMB 2260 / Gabara)</name>
    <name type="common">Halobacterium pharaonis</name>
    <dbReference type="NCBI Taxonomy" id="348780"/>
    <lineage>
        <taxon>Archaea</taxon>
        <taxon>Methanobacteriati</taxon>
        <taxon>Methanobacteriota</taxon>
        <taxon>Stenosarchaea group</taxon>
        <taxon>Halobacteria</taxon>
        <taxon>Halobacteriales</taxon>
        <taxon>Natronomonadaceae</taxon>
        <taxon>Natronomonas</taxon>
    </lineage>
</organism>
<dbReference type="STRING" id="348780.NP_0794A"/>
<dbReference type="RefSeq" id="WP_011322124.1">
    <property type="nucleotide sequence ID" value="NC_007426.1"/>
</dbReference>
<protein>
    <submittedName>
        <fullName evidence="2">Glutamine amidotransferase (Homolog to GMP synthase subunit A)</fullName>
    </submittedName>
</protein>
<proteinExistence type="predicted"/>
<dbReference type="InterPro" id="IPR044992">
    <property type="entry name" value="ChyE-like"/>
</dbReference>
<evidence type="ECO:0000313" key="2">
    <source>
        <dbReference type="EMBL" id="CAI48488.1"/>
    </source>
</evidence>
<dbReference type="Gene3D" id="3.40.50.880">
    <property type="match status" value="1"/>
</dbReference>
<dbReference type="InterPro" id="IPR017926">
    <property type="entry name" value="GATASE"/>
</dbReference>
<sequence>MRPRIALLDASHNDPTTPRNFRRELDATVERFSVVDGEFPSTRRFDGLVVSGSRASVYWDEPWITATREWVRNAVADGLSALGICWGHQLLADALGGTVEPMGEYELGYRTVSHGGAGLFDGVPEEFTVFTTHSDAVTELPPGAELIATNDYGVHGFRHGNVYGLQSHPEYDPETAESVVRGKDHLPETRIERVCEEITPAAYERAQPAKRAFDNFLQVVERNRTRPTPQVADD</sequence>
<dbReference type="EMBL" id="CR936257">
    <property type="protein sequence ID" value="CAI48488.1"/>
    <property type="molecule type" value="Genomic_DNA"/>
</dbReference>
<dbReference type="PROSITE" id="PS51273">
    <property type="entry name" value="GATASE_TYPE_1"/>
    <property type="match status" value="1"/>
</dbReference>
<keyword evidence="3" id="KW-1185">Reference proteome</keyword>
<gene>
    <name evidence="2" type="primary">guaAa2</name>
    <name evidence="2" type="ordered locus">NP_0794A</name>
</gene>
<dbReference type="AlphaFoldDB" id="A0A1U7EU57"/>
<keyword evidence="2" id="KW-0315">Glutamine amidotransferase</keyword>
<reference evidence="2 3" key="1">
    <citation type="journal article" date="2005" name="Genome Res.">
        <title>Living with two extremes: conclusions from the genome sequence of Natronomonas pharaonis.</title>
        <authorList>
            <person name="Falb M."/>
            <person name="Pfeiffer F."/>
            <person name="Palm P."/>
            <person name="Rodewald K."/>
            <person name="Hickmann V."/>
            <person name="Tittor J."/>
            <person name="Oesterhelt D."/>
        </authorList>
    </citation>
    <scope>NUCLEOTIDE SEQUENCE [LARGE SCALE GENOMIC DNA]</scope>
    <source>
        <strain evidence="3">ATCC 35678 / DSM 2160 / CIP 103997 / JCM 8858 / NBRC 14720 / NCIMB 2260 / Gabara</strain>
    </source>
</reference>
<dbReference type="InterPro" id="IPR029062">
    <property type="entry name" value="Class_I_gatase-like"/>
</dbReference>
<dbReference type="HOGENOM" id="CLU_054974_4_1_2"/>
<dbReference type="OrthoDB" id="7388at2157"/>
<dbReference type="Proteomes" id="UP000002698">
    <property type="component" value="Chromosome"/>
</dbReference>
<evidence type="ECO:0000313" key="3">
    <source>
        <dbReference type="Proteomes" id="UP000002698"/>
    </source>
</evidence>
<dbReference type="EnsemblBacteria" id="CAI48488">
    <property type="protein sequence ID" value="CAI48488"/>
    <property type="gene ID" value="NP_0794A"/>
</dbReference>
<dbReference type="GO" id="GO:0005829">
    <property type="term" value="C:cytosol"/>
    <property type="evidence" value="ECO:0007669"/>
    <property type="project" value="TreeGrafter"/>
</dbReference>
<dbReference type="eggNOG" id="arCOG00090">
    <property type="taxonomic scope" value="Archaea"/>
</dbReference>
<feature type="domain" description="Glutamine amidotransferase" evidence="1">
    <location>
        <begin position="42"/>
        <end position="177"/>
    </location>
</feature>
<name>A0A1U7EU57_NATPD</name>
<dbReference type="KEGG" id="nph:NP_0794A"/>
<dbReference type="Pfam" id="PF00117">
    <property type="entry name" value="GATase"/>
    <property type="match status" value="1"/>
</dbReference>
<dbReference type="SUPFAM" id="SSF52317">
    <property type="entry name" value="Class I glutamine amidotransferase-like"/>
    <property type="match status" value="1"/>
</dbReference>
<dbReference type="GeneID" id="3702781"/>
<dbReference type="PANTHER" id="PTHR42695:SF5">
    <property type="entry name" value="GLUTAMINE AMIDOTRANSFERASE YLR126C-RELATED"/>
    <property type="match status" value="1"/>
</dbReference>
<accession>A0A1U7EU57</accession>